<dbReference type="SUPFAM" id="SSF81324">
    <property type="entry name" value="Voltage-gated potassium channels"/>
    <property type="match status" value="1"/>
</dbReference>
<evidence type="ECO:0000256" key="7">
    <source>
        <dbReference type="ARBA" id="ARBA00022989"/>
    </source>
</evidence>
<dbReference type="Proteomes" id="UP000315648">
    <property type="component" value="Unassembled WGS sequence"/>
</dbReference>
<keyword evidence="9 11" id="KW-0472">Membrane</keyword>
<sequence>MTAKHTSTQVAAEEKPLGSGWRERWHEVIFEADTPWGKRFDVALLVLILLSVLAVCLESVRELRETHGLTLRAIEWVFTGLFTLEYGARLISVRRPLRYALSFYGLVDLLAILPTFLVYFLPGSQALLVIRALRLLRVFRIMKLAHFVGEAQLLGAAMRASIHKIVIFIGVVLSIVLIFGALMYVIEGEENGFTSIPVSIYWAVVTLSTVGFGDIVPHTVLGRVVSAILMLMGYAIIAVPTGIVTVELSAATRAANNTQSCPSCGASDHDNDARHCKHCGTKL</sequence>
<dbReference type="OrthoDB" id="9810759at2"/>
<dbReference type="RefSeq" id="WP_144228278.1">
    <property type="nucleotide sequence ID" value="NZ_CBCRVV010000001.1"/>
</dbReference>
<keyword evidence="6" id="KW-0630">Potassium</keyword>
<evidence type="ECO:0000256" key="3">
    <source>
        <dbReference type="ARBA" id="ARBA00022538"/>
    </source>
</evidence>
<dbReference type="PANTHER" id="PTHR11537:SF254">
    <property type="entry name" value="POTASSIUM VOLTAGE-GATED CHANNEL PROTEIN SHAB"/>
    <property type="match status" value="1"/>
</dbReference>
<evidence type="ECO:0000256" key="9">
    <source>
        <dbReference type="ARBA" id="ARBA00023136"/>
    </source>
</evidence>
<dbReference type="InterPro" id="IPR028325">
    <property type="entry name" value="VG_K_chnl"/>
</dbReference>
<gene>
    <name evidence="13" type="ORF">FPL22_01095</name>
</gene>
<accession>A0A556QMT8</accession>
<evidence type="ECO:0000256" key="8">
    <source>
        <dbReference type="ARBA" id="ARBA00023065"/>
    </source>
</evidence>
<dbReference type="GO" id="GO:0005249">
    <property type="term" value="F:voltage-gated potassium channel activity"/>
    <property type="evidence" value="ECO:0007669"/>
    <property type="project" value="InterPro"/>
</dbReference>
<dbReference type="Gene3D" id="1.10.287.70">
    <property type="match status" value="1"/>
</dbReference>
<dbReference type="InterPro" id="IPR005821">
    <property type="entry name" value="Ion_trans_dom"/>
</dbReference>
<dbReference type="PRINTS" id="PR00169">
    <property type="entry name" value="KCHANNEL"/>
</dbReference>
<comment type="caution">
    <text evidence="13">The sequence shown here is derived from an EMBL/GenBank/DDBJ whole genome shotgun (WGS) entry which is preliminary data.</text>
</comment>
<reference evidence="13 14" key="1">
    <citation type="submission" date="2019-07" db="EMBL/GenBank/DDBJ databases">
        <title>Description of 53C-WASEF.</title>
        <authorList>
            <person name="Pitt A."/>
            <person name="Hahn M.W."/>
        </authorList>
    </citation>
    <scope>NUCLEOTIDE SEQUENCE [LARGE SCALE GENOMIC DNA]</scope>
    <source>
        <strain evidence="13 14">53C-WASEF</strain>
    </source>
</reference>
<protein>
    <submittedName>
        <fullName evidence="13">Ion transporter</fullName>
    </submittedName>
</protein>
<feature type="transmembrane region" description="Helical" evidence="11">
    <location>
        <begin position="192"/>
        <end position="212"/>
    </location>
</feature>
<name>A0A556QMT8_9BACT</name>
<dbReference type="GO" id="GO:0001508">
    <property type="term" value="P:action potential"/>
    <property type="evidence" value="ECO:0007669"/>
    <property type="project" value="TreeGrafter"/>
</dbReference>
<keyword evidence="14" id="KW-1185">Reference proteome</keyword>
<dbReference type="EMBL" id="VMBG01000001">
    <property type="protein sequence ID" value="TSJ77937.1"/>
    <property type="molecule type" value="Genomic_DNA"/>
</dbReference>
<keyword evidence="10" id="KW-0407">Ion channel</keyword>
<dbReference type="GO" id="GO:0008076">
    <property type="term" value="C:voltage-gated potassium channel complex"/>
    <property type="evidence" value="ECO:0007669"/>
    <property type="project" value="InterPro"/>
</dbReference>
<feature type="transmembrane region" description="Helical" evidence="11">
    <location>
        <begin position="111"/>
        <end position="133"/>
    </location>
</feature>
<proteinExistence type="predicted"/>
<keyword evidence="7 11" id="KW-1133">Transmembrane helix</keyword>
<evidence type="ECO:0000259" key="12">
    <source>
        <dbReference type="Pfam" id="PF00520"/>
    </source>
</evidence>
<dbReference type="Pfam" id="PF00520">
    <property type="entry name" value="Ion_trans"/>
    <property type="match status" value="1"/>
</dbReference>
<dbReference type="AlphaFoldDB" id="A0A556QMT8"/>
<evidence type="ECO:0000313" key="13">
    <source>
        <dbReference type="EMBL" id="TSJ77937.1"/>
    </source>
</evidence>
<feature type="transmembrane region" description="Helical" evidence="11">
    <location>
        <begin position="73"/>
        <end position="91"/>
    </location>
</feature>
<organism evidence="13 14">
    <name type="scientific">Rariglobus hedericola</name>
    <dbReference type="NCBI Taxonomy" id="2597822"/>
    <lineage>
        <taxon>Bacteria</taxon>
        <taxon>Pseudomonadati</taxon>
        <taxon>Verrucomicrobiota</taxon>
        <taxon>Opitutia</taxon>
        <taxon>Opitutales</taxon>
        <taxon>Opitutaceae</taxon>
        <taxon>Rariglobus</taxon>
    </lineage>
</organism>
<evidence type="ECO:0000313" key="14">
    <source>
        <dbReference type="Proteomes" id="UP000315648"/>
    </source>
</evidence>
<evidence type="ECO:0000256" key="11">
    <source>
        <dbReference type="SAM" id="Phobius"/>
    </source>
</evidence>
<keyword evidence="2" id="KW-0813">Transport</keyword>
<feature type="domain" description="Ion transport" evidence="12">
    <location>
        <begin position="39"/>
        <end position="254"/>
    </location>
</feature>
<evidence type="ECO:0000256" key="1">
    <source>
        <dbReference type="ARBA" id="ARBA00004141"/>
    </source>
</evidence>
<feature type="transmembrane region" description="Helical" evidence="11">
    <location>
        <begin position="165"/>
        <end position="186"/>
    </location>
</feature>
<keyword evidence="8" id="KW-0406">Ion transport</keyword>
<keyword evidence="4 11" id="KW-0812">Transmembrane</keyword>
<evidence type="ECO:0000256" key="6">
    <source>
        <dbReference type="ARBA" id="ARBA00022958"/>
    </source>
</evidence>
<comment type="subcellular location">
    <subcellularLocation>
        <location evidence="1">Membrane</location>
        <topology evidence="1">Multi-pass membrane protein</topology>
    </subcellularLocation>
</comment>
<evidence type="ECO:0000256" key="10">
    <source>
        <dbReference type="ARBA" id="ARBA00023303"/>
    </source>
</evidence>
<keyword evidence="5" id="KW-0631">Potassium channel</keyword>
<feature type="transmembrane region" description="Helical" evidence="11">
    <location>
        <begin position="224"/>
        <end position="243"/>
    </location>
</feature>
<keyword evidence="3" id="KW-0633">Potassium transport</keyword>
<evidence type="ECO:0000256" key="2">
    <source>
        <dbReference type="ARBA" id="ARBA00022448"/>
    </source>
</evidence>
<dbReference type="PANTHER" id="PTHR11537">
    <property type="entry name" value="VOLTAGE-GATED POTASSIUM CHANNEL"/>
    <property type="match status" value="1"/>
</dbReference>
<evidence type="ECO:0000256" key="4">
    <source>
        <dbReference type="ARBA" id="ARBA00022692"/>
    </source>
</evidence>
<feature type="transmembrane region" description="Helical" evidence="11">
    <location>
        <begin position="42"/>
        <end position="61"/>
    </location>
</feature>
<evidence type="ECO:0000256" key="5">
    <source>
        <dbReference type="ARBA" id="ARBA00022826"/>
    </source>
</evidence>